<sequence>MITLGRLIYKATGVMSKKGIVKNCEKIGKTLAGEIKTNGGNVEVKRVSELLEQTIGKKKSAKITIAEDLDTFKAFAREHLSLSDEVAETHFRYSKSAVILGKNGKVLLSLRLKNMNEAQALNTTSHELEHVFYNTVSSDNAMIRAIRKCIPENILNNIQKRHSSFINDTILDFQCALIEKSNLGSASSRLQDFTEHKAGIEGLLKQTGFKTREQLQDSIRTVIRQDIILPHNNGINLDLLKILRKGIQDEARAYKVGGRVLGHFTPNENISKSEMLGQLYDEAAIVLKGEIKNQRKNRWRKLFGKPQIDYHVPKPTILESSEEFKPFSVLKVVSEDVPQQIKTALNKKAPDFN</sequence>
<proteinExistence type="predicted"/>
<name>A0A9D1FVG0_9BACT</name>
<dbReference type="EMBL" id="DVJO01000026">
    <property type="protein sequence ID" value="HIS82211.1"/>
    <property type="molecule type" value="Genomic_DNA"/>
</dbReference>
<evidence type="ECO:0000313" key="1">
    <source>
        <dbReference type="EMBL" id="HIS82211.1"/>
    </source>
</evidence>
<dbReference type="Proteomes" id="UP000824139">
    <property type="component" value="Unassembled WGS sequence"/>
</dbReference>
<reference evidence="1" key="2">
    <citation type="journal article" date="2021" name="PeerJ">
        <title>Extensive microbial diversity within the chicken gut microbiome revealed by metagenomics and culture.</title>
        <authorList>
            <person name="Gilroy R."/>
            <person name="Ravi A."/>
            <person name="Getino M."/>
            <person name="Pursley I."/>
            <person name="Horton D.L."/>
            <person name="Alikhan N.F."/>
            <person name="Baker D."/>
            <person name="Gharbi K."/>
            <person name="Hall N."/>
            <person name="Watson M."/>
            <person name="Adriaenssens E.M."/>
            <person name="Foster-Nyarko E."/>
            <person name="Jarju S."/>
            <person name="Secka A."/>
            <person name="Antonio M."/>
            <person name="Oren A."/>
            <person name="Chaudhuri R.R."/>
            <person name="La Ragione R."/>
            <person name="Hildebrand F."/>
            <person name="Pallen M.J."/>
        </authorList>
    </citation>
    <scope>NUCLEOTIDE SEQUENCE</scope>
    <source>
        <strain evidence="1">CHK152-2994</strain>
    </source>
</reference>
<comment type="caution">
    <text evidence="1">The sequence shown here is derived from an EMBL/GenBank/DDBJ whole genome shotgun (WGS) entry which is preliminary data.</text>
</comment>
<evidence type="ECO:0000313" key="2">
    <source>
        <dbReference type="Proteomes" id="UP000824139"/>
    </source>
</evidence>
<gene>
    <name evidence="1" type="ORF">IAD41_01210</name>
</gene>
<reference evidence="1" key="1">
    <citation type="submission" date="2020-10" db="EMBL/GenBank/DDBJ databases">
        <authorList>
            <person name="Gilroy R."/>
        </authorList>
    </citation>
    <scope>NUCLEOTIDE SEQUENCE</scope>
    <source>
        <strain evidence="1">CHK152-2994</strain>
    </source>
</reference>
<accession>A0A9D1FVG0</accession>
<dbReference type="AlphaFoldDB" id="A0A9D1FVG0"/>
<organism evidence="1 2">
    <name type="scientific">Candidatus Scatenecus faecavium</name>
    <dbReference type="NCBI Taxonomy" id="2840915"/>
    <lineage>
        <taxon>Bacteria</taxon>
        <taxon>Candidatus Scatenecus</taxon>
    </lineage>
</organism>
<protein>
    <submittedName>
        <fullName evidence="1">Uncharacterized protein</fullName>
    </submittedName>
</protein>